<proteinExistence type="predicted"/>
<dbReference type="EMBL" id="KV441000">
    <property type="protein sequence ID" value="OAD66776.1"/>
    <property type="molecule type" value="Genomic_DNA"/>
</dbReference>
<dbReference type="RefSeq" id="XP_018284816.1">
    <property type="nucleotide sequence ID" value="XM_018437343.1"/>
</dbReference>
<keyword evidence="2" id="KW-1185">Reference proteome</keyword>
<evidence type="ECO:0000313" key="1">
    <source>
        <dbReference type="EMBL" id="OAD66776.1"/>
    </source>
</evidence>
<accession>A0A167JVH9</accession>
<dbReference type="VEuPathDB" id="FungiDB:PHYBLDRAFT_174802"/>
<gene>
    <name evidence="1" type="ORF">PHYBLDRAFT_174802</name>
</gene>
<protein>
    <submittedName>
        <fullName evidence="1">Uncharacterized protein</fullName>
    </submittedName>
</protein>
<dbReference type="Proteomes" id="UP000077315">
    <property type="component" value="Unassembled WGS sequence"/>
</dbReference>
<dbReference type="GeneID" id="28998249"/>
<evidence type="ECO:0000313" key="2">
    <source>
        <dbReference type="Proteomes" id="UP000077315"/>
    </source>
</evidence>
<name>A0A167JVH9_PHYB8</name>
<dbReference type="AlphaFoldDB" id="A0A167JVH9"/>
<reference evidence="2" key="1">
    <citation type="submission" date="2015-06" db="EMBL/GenBank/DDBJ databases">
        <title>Expansion of signal transduction pathways in fungi by whole-genome duplication.</title>
        <authorList>
            <consortium name="DOE Joint Genome Institute"/>
            <person name="Corrochano L.M."/>
            <person name="Kuo A."/>
            <person name="Marcet-Houben M."/>
            <person name="Polaino S."/>
            <person name="Salamov A."/>
            <person name="Villalobos J.M."/>
            <person name="Alvarez M.I."/>
            <person name="Avalos J."/>
            <person name="Benito E.P."/>
            <person name="Benoit I."/>
            <person name="Burger G."/>
            <person name="Camino L.P."/>
            <person name="Canovas D."/>
            <person name="Cerda-Olmedo E."/>
            <person name="Cheng J.-F."/>
            <person name="Dominguez A."/>
            <person name="Elias M."/>
            <person name="Eslava A.P."/>
            <person name="Glaser F."/>
            <person name="Grimwood J."/>
            <person name="Gutierrez G."/>
            <person name="Heitman J."/>
            <person name="Henrissat B."/>
            <person name="Iturriaga E.A."/>
            <person name="Lang B.F."/>
            <person name="Lavin J.L."/>
            <person name="Lee S."/>
            <person name="Li W."/>
            <person name="Lindquist E."/>
            <person name="Lopez-Garcia S."/>
            <person name="Luque E.M."/>
            <person name="Marcos A.T."/>
            <person name="Martin J."/>
            <person name="McCluskey K."/>
            <person name="Medina H.R."/>
            <person name="Miralles-Duran A."/>
            <person name="Miyazaki A."/>
            <person name="Munoz-Torres E."/>
            <person name="Oguiza J.A."/>
            <person name="Ohm R."/>
            <person name="Olmedo M."/>
            <person name="Orejas M."/>
            <person name="Ortiz-Castellanos L."/>
            <person name="Pisabarro A.G."/>
            <person name="Rodriguez-Romero J."/>
            <person name="Ruiz-Herrera J."/>
            <person name="Ruiz-Vazquez R."/>
            <person name="Sanz C."/>
            <person name="Schackwitz W."/>
            <person name="Schmutz J."/>
            <person name="Shahriari M."/>
            <person name="Shelest E."/>
            <person name="Silva-Franco F."/>
            <person name="Soanes D."/>
            <person name="Syed K."/>
            <person name="Tagua V.G."/>
            <person name="Talbot N.J."/>
            <person name="Thon M."/>
            <person name="De vries R.P."/>
            <person name="Wiebenga A."/>
            <person name="Yadav J.S."/>
            <person name="Braun E.L."/>
            <person name="Baker S."/>
            <person name="Garre V."/>
            <person name="Horwitz B."/>
            <person name="Torres-Martinez S."/>
            <person name="Idnurm A."/>
            <person name="Herrera-Estrella A."/>
            <person name="Gabaldon T."/>
            <person name="Grigoriev I.V."/>
        </authorList>
    </citation>
    <scope>NUCLEOTIDE SEQUENCE [LARGE SCALE GENOMIC DNA]</scope>
    <source>
        <strain evidence="2">NRRL 1555(-)</strain>
    </source>
</reference>
<organism evidence="1 2">
    <name type="scientific">Phycomyces blakesleeanus (strain ATCC 8743b / DSM 1359 / FGSC 10004 / NBRC 33097 / NRRL 1555)</name>
    <dbReference type="NCBI Taxonomy" id="763407"/>
    <lineage>
        <taxon>Eukaryota</taxon>
        <taxon>Fungi</taxon>
        <taxon>Fungi incertae sedis</taxon>
        <taxon>Mucoromycota</taxon>
        <taxon>Mucoromycotina</taxon>
        <taxon>Mucoromycetes</taxon>
        <taxon>Mucorales</taxon>
        <taxon>Phycomycetaceae</taxon>
        <taxon>Phycomyces</taxon>
    </lineage>
</organism>
<sequence>MPNMQLRGEWQKLCWKCQYKKTVAHGHGESVSEKNCVSSLFVVTFMTKFLTFEKKRKLEKKEPVEDQPVEEYDWELLALDTDMMIAVPDAGKNLHGLYRGDSRSLIICNKRKMKEELEANKDKKVRTLADFSFSVPVAPVSPVTEELTVYKQSKDEELEEIREACEKISEMIKPPVSSDSELGKFALFEKIEASEKAAEIFWTTPSKYHEEAVCSWVKEFLQLGKISEHQQGKHAKQSSIVDNENLKRKQSFGFVLKKQKDELLWI</sequence>
<dbReference type="InParanoid" id="A0A167JVH9"/>